<feature type="domain" description="OmpR/PhoB-type" evidence="9">
    <location>
        <begin position="154"/>
        <end position="251"/>
    </location>
</feature>
<evidence type="ECO:0000259" key="8">
    <source>
        <dbReference type="PROSITE" id="PS50110"/>
    </source>
</evidence>
<evidence type="ECO:0000256" key="4">
    <source>
        <dbReference type="ARBA" id="ARBA00023125"/>
    </source>
</evidence>
<dbReference type="SUPFAM" id="SSF46894">
    <property type="entry name" value="C-terminal effector domain of the bipartite response regulators"/>
    <property type="match status" value="1"/>
</dbReference>
<gene>
    <name evidence="10" type="ORF">WKW77_24145</name>
</gene>
<keyword evidence="3" id="KW-0805">Transcription regulation</keyword>
<dbReference type="SUPFAM" id="SSF52172">
    <property type="entry name" value="CheY-like"/>
    <property type="match status" value="1"/>
</dbReference>
<evidence type="ECO:0000256" key="5">
    <source>
        <dbReference type="ARBA" id="ARBA00023163"/>
    </source>
</evidence>
<feature type="domain" description="Response regulatory" evidence="8">
    <location>
        <begin position="27"/>
        <end position="140"/>
    </location>
</feature>
<dbReference type="Pfam" id="PF00486">
    <property type="entry name" value="Trans_reg_C"/>
    <property type="match status" value="1"/>
</dbReference>
<evidence type="ECO:0000259" key="9">
    <source>
        <dbReference type="PROSITE" id="PS51755"/>
    </source>
</evidence>
<dbReference type="InterPro" id="IPR039420">
    <property type="entry name" value="WalR-like"/>
</dbReference>
<evidence type="ECO:0000256" key="1">
    <source>
        <dbReference type="ARBA" id="ARBA00022553"/>
    </source>
</evidence>
<dbReference type="InterPro" id="IPR036388">
    <property type="entry name" value="WH-like_DNA-bd_sf"/>
</dbReference>
<dbReference type="InterPro" id="IPR001867">
    <property type="entry name" value="OmpR/PhoB-type_DNA-bd"/>
</dbReference>
<organism evidence="10 11">
    <name type="scientific">Variovorax ureilyticus</name>
    <dbReference type="NCBI Taxonomy" id="1836198"/>
    <lineage>
        <taxon>Bacteria</taxon>
        <taxon>Pseudomonadati</taxon>
        <taxon>Pseudomonadota</taxon>
        <taxon>Betaproteobacteria</taxon>
        <taxon>Burkholderiales</taxon>
        <taxon>Comamonadaceae</taxon>
        <taxon>Variovorax</taxon>
    </lineage>
</organism>
<dbReference type="PROSITE" id="PS50110">
    <property type="entry name" value="RESPONSE_REGULATORY"/>
    <property type="match status" value="1"/>
</dbReference>
<keyword evidence="1 6" id="KW-0597">Phosphoprotein</keyword>
<dbReference type="EMBL" id="JBBKZU010000011">
    <property type="protein sequence ID" value="MEJ8814199.1"/>
    <property type="molecule type" value="Genomic_DNA"/>
</dbReference>
<evidence type="ECO:0000256" key="2">
    <source>
        <dbReference type="ARBA" id="ARBA00023012"/>
    </source>
</evidence>
<dbReference type="InterPro" id="IPR001789">
    <property type="entry name" value="Sig_transdc_resp-reg_receiver"/>
</dbReference>
<dbReference type="SMART" id="SM00862">
    <property type="entry name" value="Trans_reg_C"/>
    <property type="match status" value="1"/>
</dbReference>
<dbReference type="InterPro" id="IPR011006">
    <property type="entry name" value="CheY-like_superfamily"/>
</dbReference>
<evidence type="ECO:0000256" key="6">
    <source>
        <dbReference type="PROSITE-ProRule" id="PRU00169"/>
    </source>
</evidence>
<dbReference type="PANTHER" id="PTHR48111">
    <property type="entry name" value="REGULATOR OF RPOS"/>
    <property type="match status" value="1"/>
</dbReference>
<keyword evidence="2" id="KW-0902">Two-component regulatory system</keyword>
<dbReference type="InterPro" id="IPR016032">
    <property type="entry name" value="Sig_transdc_resp-reg_C-effctor"/>
</dbReference>
<dbReference type="PROSITE" id="PS51755">
    <property type="entry name" value="OMPR_PHOB"/>
    <property type="match status" value="1"/>
</dbReference>
<accession>A0ABU8VKJ3</accession>
<name>A0ABU8VKJ3_9BURK</name>
<dbReference type="PANTHER" id="PTHR48111:SF4">
    <property type="entry name" value="DNA-BINDING DUAL TRANSCRIPTIONAL REGULATOR OMPR"/>
    <property type="match status" value="1"/>
</dbReference>
<keyword evidence="5" id="KW-0804">Transcription</keyword>
<evidence type="ECO:0000313" key="11">
    <source>
        <dbReference type="Proteomes" id="UP001365846"/>
    </source>
</evidence>
<dbReference type="Gene3D" id="3.40.50.2300">
    <property type="match status" value="1"/>
</dbReference>
<evidence type="ECO:0000256" key="7">
    <source>
        <dbReference type="PROSITE-ProRule" id="PRU01091"/>
    </source>
</evidence>
<dbReference type="Proteomes" id="UP001365846">
    <property type="component" value="Unassembled WGS sequence"/>
</dbReference>
<keyword evidence="4 7" id="KW-0238">DNA-binding</keyword>
<dbReference type="Gene3D" id="1.10.10.10">
    <property type="entry name" value="Winged helix-like DNA-binding domain superfamily/Winged helix DNA-binding domain"/>
    <property type="match status" value="1"/>
</dbReference>
<protein>
    <submittedName>
        <fullName evidence="10">Response regulator transcription factor</fullName>
    </submittedName>
</protein>
<comment type="caution">
    <text evidence="10">The sequence shown here is derived from an EMBL/GenBank/DDBJ whole genome shotgun (WGS) entry which is preliminary data.</text>
</comment>
<reference evidence="10 11" key="1">
    <citation type="submission" date="2024-03" db="EMBL/GenBank/DDBJ databases">
        <title>Novel species of the genus Variovorax.</title>
        <authorList>
            <person name="Liu Q."/>
            <person name="Xin Y.-H."/>
        </authorList>
    </citation>
    <scope>NUCLEOTIDE SEQUENCE [LARGE SCALE GENOMIC DNA]</scope>
    <source>
        <strain evidence="10 11">KACC 18899</strain>
    </source>
</reference>
<dbReference type="Pfam" id="PF00072">
    <property type="entry name" value="Response_reg"/>
    <property type="match status" value="1"/>
</dbReference>
<dbReference type="RefSeq" id="WP_340359422.1">
    <property type="nucleotide sequence ID" value="NZ_JBBKZU010000011.1"/>
</dbReference>
<evidence type="ECO:0000313" key="10">
    <source>
        <dbReference type="EMBL" id="MEJ8814199.1"/>
    </source>
</evidence>
<keyword evidence="11" id="KW-1185">Reference proteome</keyword>
<dbReference type="SMART" id="SM00448">
    <property type="entry name" value="REC"/>
    <property type="match status" value="1"/>
</dbReference>
<proteinExistence type="predicted"/>
<dbReference type="CDD" id="cd00383">
    <property type="entry name" value="trans_reg_C"/>
    <property type="match status" value="1"/>
</dbReference>
<feature type="modified residue" description="4-aspartylphosphate" evidence="6">
    <location>
        <position position="76"/>
    </location>
</feature>
<dbReference type="Gene3D" id="6.10.250.690">
    <property type="match status" value="1"/>
</dbReference>
<feature type="DNA-binding region" description="OmpR/PhoB-type" evidence="7">
    <location>
        <begin position="154"/>
        <end position="251"/>
    </location>
</feature>
<evidence type="ECO:0000256" key="3">
    <source>
        <dbReference type="ARBA" id="ARBA00023015"/>
    </source>
</evidence>
<sequence>MSEKEQQHAGTGTVHRAGGEEAGTRALVFVIEDDTGVARLVLSALQEYGFNCETFGSGAAALRRLQIEKPDLCIIDLGLPDMDGFDLMRRITAASNSGVLILTGRGHPADRVMGLEMGGDDYVVKPFEARELVARVRSILRRRGLAPGQPPGKRRYASFLGWRVDCGANLLRAPDGAEHQVGTAEMQVLRAFIERPHQILTREQLTGSRDLAPTDRSIDVRISRLRRKIEADPHDPAVIKTVYGAGYLFAADVSWE</sequence>